<dbReference type="EMBL" id="VDMB01000014">
    <property type="protein sequence ID" value="TYT74192.1"/>
    <property type="molecule type" value="Genomic_DNA"/>
</dbReference>
<dbReference type="AlphaFoldDB" id="A0A5S5MEQ3"/>
<accession>A0A5S5MEQ3</accession>
<sequence length="252" mass="29291">MLHAITGKKSKFYRRYLGHRESGERRVCEEDELTAMLLGPLALMPPQIMGVFWKELLLSRHVSDLPDGFPVSGEMHFWPKRSNIEPDLFVTLTWRDGEKRVLLVEMKWGSGLSEKQLHKQWQIFLSPEEQEKAFHLFIGKNTIEAIKAEQEEDVWNGRLQAFSWDAVLSVLSTMQRENRQQHKDLQTWIEQILGVLPKLGLRPFFGFDRITLSDACLEVSSNNTVFWTGFTGFIWMPCIIIPAYESTLFFNA</sequence>
<name>A0A5S5MEQ3_9BACT</name>
<dbReference type="OrthoDB" id="5497621at2"/>
<comment type="caution">
    <text evidence="1">The sequence shown here is derived from an EMBL/GenBank/DDBJ whole genome shotgun (WGS) entry which is preliminary data.</text>
</comment>
<proteinExistence type="predicted"/>
<reference evidence="1 2" key="1">
    <citation type="submission" date="2019-06" db="EMBL/GenBank/DDBJ databases">
        <title>Desulfobotulus mexicanus sp. nov., a novel sulfate-reducing bacterium isolated from the sediment of an alkaline crater lake in Mexico.</title>
        <authorList>
            <person name="Hirschler-Rea A."/>
        </authorList>
    </citation>
    <scope>NUCLEOTIDE SEQUENCE [LARGE SCALE GENOMIC DNA]</scope>
    <source>
        <strain evidence="1 2">PAR22N</strain>
    </source>
</reference>
<evidence type="ECO:0000313" key="2">
    <source>
        <dbReference type="Proteomes" id="UP000321899"/>
    </source>
</evidence>
<gene>
    <name evidence="1" type="ORF">FIM25_11450</name>
</gene>
<keyword evidence="2" id="KW-1185">Reference proteome</keyword>
<organism evidence="1 2">
    <name type="scientific">Desulfobotulus mexicanus</name>
    <dbReference type="NCBI Taxonomy" id="2586642"/>
    <lineage>
        <taxon>Bacteria</taxon>
        <taxon>Pseudomonadati</taxon>
        <taxon>Thermodesulfobacteriota</taxon>
        <taxon>Desulfobacteria</taxon>
        <taxon>Desulfobacterales</taxon>
        <taxon>Desulfobacteraceae</taxon>
        <taxon>Desulfobotulus</taxon>
    </lineage>
</organism>
<protein>
    <submittedName>
        <fullName evidence="1">Uncharacterized protein</fullName>
    </submittedName>
</protein>
<dbReference type="RefSeq" id="WP_139449413.1">
    <property type="nucleotide sequence ID" value="NZ_VDMB01000014.1"/>
</dbReference>
<dbReference type="Proteomes" id="UP000321899">
    <property type="component" value="Unassembled WGS sequence"/>
</dbReference>
<evidence type="ECO:0000313" key="1">
    <source>
        <dbReference type="EMBL" id="TYT74192.1"/>
    </source>
</evidence>